<comment type="caution">
    <text evidence="1">The sequence shown here is derived from an EMBL/GenBank/DDBJ whole genome shotgun (WGS) entry which is preliminary data.</text>
</comment>
<name>A0ABT8D8B1_9RHOB</name>
<dbReference type="EMBL" id="JAUFRC010000001">
    <property type="protein sequence ID" value="MDN3713013.1"/>
    <property type="molecule type" value="Genomic_DNA"/>
</dbReference>
<evidence type="ECO:0000313" key="2">
    <source>
        <dbReference type="Proteomes" id="UP001243846"/>
    </source>
</evidence>
<dbReference type="Proteomes" id="UP001243846">
    <property type="component" value="Unassembled WGS sequence"/>
</dbReference>
<keyword evidence="2" id="KW-1185">Reference proteome</keyword>
<gene>
    <name evidence="1" type="ORF">QWZ10_16925</name>
</gene>
<accession>A0ABT8D8B1</accession>
<proteinExistence type="predicted"/>
<protein>
    <submittedName>
        <fullName evidence="1">Uncharacterized protein</fullName>
    </submittedName>
</protein>
<organism evidence="1 2">
    <name type="scientific">Paracoccus cavernae</name>
    <dbReference type="NCBI Taxonomy" id="1571207"/>
    <lineage>
        <taxon>Bacteria</taxon>
        <taxon>Pseudomonadati</taxon>
        <taxon>Pseudomonadota</taxon>
        <taxon>Alphaproteobacteria</taxon>
        <taxon>Rhodobacterales</taxon>
        <taxon>Paracoccaceae</taxon>
        <taxon>Paracoccus</taxon>
    </lineage>
</organism>
<sequence length="48" mass="4791">MAGKSGLGLTIGRAGRLAYAASSGPAAWRGSRFTARSCPSTFSASGSR</sequence>
<evidence type="ECO:0000313" key="1">
    <source>
        <dbReference type="EMBL" id="MDN3713013.1"/>
    </source>
</evidence>
<reference evidence="2" key="1">
    <citation type="journal article" date="2019" name="Int. J. Syst. Evol. Microbiol.">
        <title>The Global Catalogue of Microorganisms (GCM) 10K type strain sequencing project: providing services to taxonomists for standard genome sequencing and annotation.</title>
        <authorList>
            <consortium name="The Broad Institute Genomics Platform"/>
            <consortium name="The Broad Institute Genome Sequencing Center for Infectious Disease"/>
            <person name="Wu L."/>
            <person name="Ma J."/>
        </authorList>
    </citation>
    <scope>NUCLEOTIDE SEQUENCE [LARGE SCALE GENOMIC DNA]</scope>
    <source>
        <strain evidence="2">CECT 8482</strain>
    </source>
</reference>